<evidence type="ECO:0000256" key="1">
    <source>
        <dbReference type="SAM" id="MobiDB-lite"/>
    </source>
</evidence>
<evidence type="ECO:0000259" key="2">
    <source>
        <dbReference type="Pfam" id="PF10881"/>
    </source>
</evidence>
<feature type="domain" description="DUF2726" evidence="2">
    <location>
        <begin position="35"/>
        <end position="156"/>
    </location>
</feature>
<name>A0ABX1R291_9ALTE</name>
<evidence type="ECO:0000313" key="3">
    <source>
        <dbReference type="EMBL" id="NMH59746.1"/>
    </source>
</evidence>
<dbReference type="Pfam" id="PF10881">
    <property type="entry name" value="DUF2726"/>
    <property type="match status" value="1"/>
</dbReference>
<comment type="caution">
    <text evidence="3">The sequence shown here is derived from an EMBL/GenBank/DDBJ whole genome shotgun (WGS) entry which is preliminary data.</text>
</comment>
<organism evidence="3 4">
    <name type="scientific">Alteromonas ponticola</name>
    <dbReference type="NCBI Taxonomy" id="2720613"/>
    <lineage>
        <taxon>Bacteria</taxon>
        <taxon>Pseudomonadati</taxon>
        <taxon>Pseudomonadota</taxon>
        <taxon>Gammaproteobacteria</taxon>
        <taxon>Alteromonadales</taxon>
        <taxon>Alteromonadaceae</taxon>
        <taxon>Alteromonas/Salinimonas group</taxon>
        <taxon>Alteromonas</taxon>
    </lineage>
</organism>
<keyword evidence="4" id="KW-1185">Reference proteome</keyword>
<protein>
    <submittedName>
        <fullName evidence="3">DUF2726 domain-containing protein</fullName>
    </submittedName>
</protein>
<sequence length="197" mass="21820">MELAIILMILLVVVSVSAMKLSDSGVTFPFRRKPSLFTPVEHTFLNLIDQAVGSEFRVLCRVRLNDLLLVQNHANRKQASAALSRASGRQLDFVLCHRNDMSPVLAIDLVHSSGKDGYKTQKDWFVSGALDAAGVPHARIKVQAGYTVEDIKECIETKLIPYRRSQQKLAQAPTHNPAPPKRPTRPVRSVRSSRAAA</sequence>
<proteinExistence type="predicted"/>
<feature type="compositionally biased region" description="Low complexity" evidence="1">
    <location>
        <begin position="187"/>
        <end position="197"/>
    </location>
</feature>
<reference evidence="3 4" key="1">
    <citation type="submission" date="2020-03" db="EMBL/GenBank/DDBJ databases">
        <title>Alteromonas ponticola sp. nov., isolated from seawater.</title>
        <authorList>
            <person name="Yoon J.-H."/>
            <person name="Kim Y.-O."/>
        </authorList>
    </citation>
    <scope>NUCLEOTIDE SEQUENCE [LARGE SCALE GENOMIC DNA]</scope>
    <source>
        <strain evidence="3 4">MYP5</strain>
    </source>
</reference>
<dbReference type="RefSeq" id="WP_169210300.1">
    <property type="nucleotide sequence ID" value="NZ_JAATNW010000003.1"/>
</dbReference>
<evidence type="ECO:0000313" key="4">
    <source>
        <dbReference type="Proteomes" id="UP000709336"/>
    </source>
</evidence>
<dbReference type="InterPro" id="IPR024402">
    <property type="entry name" value="DUF2726"/>
</dbReference>
<gene>
    <name evidence="3" type="ORF">HCJ96_06935</name>
</gene>
<accession>A0ABX1R291</accession>
<feature type="region of interest" description="Disordered" evidence="1">
    <location>
        <begin position="165"/>
        <end position="197"/>
    </location>
</feature>
<dbReference type="Proteomes" id="UP000709336">
    <property type="component" value="Unassembled WGS sequence"/>
</dbReference>
<dbReference type="EMBL" id="JAATNW010000003">
    <property type="protein sequence ID" value="NMH59746.1"/>
    <property type="molecule type" value="Genomic_DNA"/>
</dbReference>